<evidence type="ECO:0000256" key="3">
    <source>
        <dbReference type="ARBA" id="ARBA00022806"/>
    </source>
</evidence>
<dbReference type="AlphaFoldDB" id="C9QG64"/>
<evidence type="ECO:0000313" key="15">
    <source>
        <dbReference type="Proteomes" id="UP000003515"/>
    </source>
</evidence>
<dbReference type="EMBL" id="ACZV01000004">
    <property type="protein sequence ID" value="EEX94565.1"/>
    <property type="molecule type" value="Genomic_DNA"/>
</dbReference>
<accession>C9QG64</accession>
<evidence type="ECO:0000256" key="5">
    <source>
        <dbReference type="ARBA" id="ARBA00038437"/>
    </source>
</evidence>
<evidence type="ECO:0000259" key="10">
    <source>
        <dbReference type="PROSITE" id="PS51194"/>
    </source>
</evidence>
<reference evidence="13" key="2">
    <citation type="submission" date="2011-08" db="EMBL/GenBank/DDBJ databases">
        <authorList>
            <person name="Hoffman M."/>
            <person name="Strain E.A."/>
            <person name="Brown E."/>
            <person name="Allard M.W."/>
        </authorList>
    </citation>
    <scope>NUCLEOTIDE SEQUENCE</scope>
    <source>
        <strain evidence="13">CIP 102891</strain>
    </source>
</reference>
<dbReference type="Proteomes" id="UP000003515">
    <property type="component" value="Unassembled WGS sequence"/>
</dbReference>
<feature type="domain" description="Helicase C-terminal" evidence="10">
    <location>
        <begin position="223"/>
        <end position="375"/>
    </location>
</feature>
<dbReference type="PROSITE" id="PS51192">
    <property type="entry name" value="HELICASE_ATP_BIND_1"/>
    <property type="match status" value="1"/>
</dbReference>
<dbReference type="RefSeq" id="WP_004412489.1">
    <property type="nucleotide sequence ID" value="NZ_ACZV01000004.1"/>
</dbReference>
<feature type="domain" description="DEAD-box RNA helicase Q" evidence="11">
    <location>
        <begin position="1"/>
        <end position="28"/>
    </location>
</feature>
<evidence type="ECO:0000256" key="6">
    <source>
        <dbReference type="PROSITE-ProRule" id="PRU00552"/>
    </source>
</evidence>
<organism evidence="13 14">
    <name type="scientific">Vibrio orientalis CIP 102891 = ATCC 33934</name>
    <dbReference type="NCBI Taxonomy" id="675816"/>
    <lineage>
        <taxon>Bacteria</taxon>
        <taxon>Pseudomonadati</taxon>
        <taxon>Pseudomonadota</taxon>
        <taxon>Gammaproteobacteria</taxon>
        <taxon>Vibrionales</taxon>
        <taxon>Vibrionaceae</taxon>
        <taxon>Vibrio</taxon>
        <taxon>Vibrio oreintalis group</taxon>
    </lineage>
</organism>
<dbReference type="EMBL" id="AFWH01000024">
    <property type="protein sequence ID" value="EGU50380.1"/>
    <property type="molecule type" value="Genomic_DNA"/>
</dbReference>
<evidence type="ECO:0000256" key="2">
    <source>
        <dbReference type="ARBA" id="ARBA00022801"/>
    </source>
</evidence>
<evidence type="ECO:0000313" key="13">
    <source>
        <dbReference type="EMBL" id="EGU50380.1"/>
    </source>
</evidence>
<sequence>MSFSTLSFSSELIHALPQGFQKPTDIQALAIPELMAGKDVLALANTGSGKTLAYGLPLLEKLKADTKQQALVLVPTRELAIQVSEALNQVGQTLGLNAVCLCGGVDKELQQQALADSPNILVATTGRLVDLANNGLDLSQVDYLVLDEADRLLDMGFWPDVQTIASQVSAKRQTAMFSATFSDDLKQKAQQLMLAPKQVAAHQENSTNQDIAETLYLVNKGSKTKALIELIKQNTWSQVLVFIGAKENADGLAKKLNKAGITTNALHGNKSQVEREEALTLFKSGKTNVLIATDLLARGIHIEQLPVVINFELPMHAETYVHRVGRTARAGKQGVAMSLVCHGETEALNAIRQLTQRELATQDLEGFPVTDKPSTGESKRAPRDKKANRRTNAKKSVKQFQGKPKRQAPRSK</sequence>
<comment type="similarity">
    <text evidence="5 7">Belongs to the DEAD box helicase family.</text>
</comment>
<dbReference type="Pfam" id="PF00271">
    <property type="entry name" value="Helicase_C"/>
    <property type="match status" value="1"/>
</dbReference>
<dbReference type="OrthoDB" id="6272169at2"/>
<evidence type="ECO:0000256" key="1">
    <source>
        <dbReference type="ARBA" id="ARBA00022741"/>
    </source>
</evidence>
<dbReference type="SMART" id="SM00490">
    <property type="entry name" value="HELICc"/>
    <property type="match status" value="1"/>
</dbReference>
<dbReference type="PATRIC" id="fig|675816.5.peg.2077"/>
<reference evidence="13 14" key="3">
    <citation type="journal article" date="2012" name="Int. J. Syst. Evol. Microbiol.">
        <title>Vibrio caribbeanicus sp. nov., isolated from the marine sponge Scleritoderma cyanea.</title>
        <authorList>
            <person name="Hoffmann M."/>
            <person name="Monday S.R."/>
            <person name="Allard M.W."/>
            <person name="Strain E.A."/>
            <person name="Whittaker P."/>
            <person name="Naum M."/>
            <person name="McCarthy P.J."/>
            <person name="Lopez J.V."/>
            <person name="Fischer M."/>
            <person name="Brown E.W."/>
        </authorList>
    </citation>
    <scope>NUCLEOTIDE SEQUENCE [LARGE SCALE GENOMIC DNA]</scope>
    <source>
        <strain evidence="13">CIP 102891</strain>
        <strain evidence="14">CIP 102891 / ATCC 33934</strain>
    </source>
</reference>
<keyword evidence="1 7" id="KW-0547">Nucleotide-binding</keyword>
<keyword evidence="4 7" id="KW-0067">ATP-binding</keyword>
<comment type="caution">
    <text evidence="13">The sequence shown here is derived from an EMBL/GenBank/DDBJ whole genome shotgun (WGS) entry which is preliminary data.</text>
</comment>
<dbReference type="GO" id="GO:0005524">
    <property type="term" value="F:ATP binding"/>
    <property type="evidence" value="ECO:0007669"/>
    <property type="project" value="UniProtKB-KW"/>
</dbReference>
<dbReference type="InterPro" id="IPR044742">
    <property type="entry name" value="DEAD/DEAH_RhlB"/>
</dbReference>
<dbReference type="InterPro" id="IPR011545">
    <property type="entry name" value="DEAD/DEAH_box_helicase_dom"/>
</dbReference>
<dbReference type="CDD" id="cd00268">
    <property type="entry name" value="DEADc"/>
    <property type="match status" value="1"/>
</dbReference>
<dbReference type="eggNOG" id="COG0513">
    <property type="taxonomic scope" value="Bacteria"/>
</dbReference>
<dbReference type="Proteomes" id="UP000002817">
    <property type="component" value="Unassembled WGS sequence"/>
</dbReference>
<dbReference type="GO" id="GO:0003724">
    <property type="term" value="F:RNA helicase activity"/>
    <property type="evidence" value="ECO:0007669"/>
    <property type="project" value="InterPro"/>
</dbReference>
<evidence type="ECO:0000256" key="8">
    <source>
        <dbReference type="SAM" id="MobiDB-lite"/>
    </source>
</evidence>
<dbReference type="SMART" id="SM00487">
    <property type="entry name" value="DEXDc"/>
    <property type="match status" value="1"/>
</dbReference>
<dbReference type="InterPro" id="IPR000629">
    <property type="entry name" value="RNA-helicase_DEAD-box_CS"/>
</dbReference>
<evidence type="ECO:0000313" key="14">
    <source>
        <dbReference type="Proteomes" id="UP000002817"/>
    </source>
</evidence>
<evidence type="ECO:0000259" key="9">
    <source>
        <dbReference type="PROSITE" id="PS51192"/>
    </source>
</evidence>
<evidence type="ECO:0000259" key="11">
    <source>
        <dbReference type="PROSITE" id="PS51195"/>
    </source>
</evidence>
<dbReference type="InterPro" id="IPR014001">
    <property type="entry name" value="Helicase_ATP-bd"/>
</dbReference>
<dbReference type="Gene3D" id="3.40.50.300">
    <property type="entry name" value="P-loop containing nucleotide triphosphate hydrolases"/>
    <property type="match status" value="2"/>
</dbReference>
<dbReference type="PROSITE" id="PS51194">
    <property type="entry name" value="HELICASE_CTER"/>
    <property type="match status" value="1"/>
</dbReference>
<dbReference type="GO" id="GO:0005829">
    <property type="term" value="C:cytosol"/>
    <property type="evidence" value="ECO:0007669"/>
    <property type="project" value="TreeGrafter"/>
</dbReference>
<evidence type="ECO:0000313" key="12">
    <source>
        <dbReference type="EMBL" id="EEX94565.1"/>
    </source>
</evidence>
<dbReference type="Pfam" id="PF00270">
    <property type="entry name" value="DEAD"/>
    <property type="match status" value="1"/>
</dbReference>
<feature type="compositionally biased region" description="Basic residues" evidence="8">
    <location>
        <begin position="386"/>
        <end position="412"/>
    </location>
</feature>
<dbReference type="CDD" id="cd18787">
    <property type="entry name" value="SF2_C_DEAD"/>
    <property type="match status" value="1"/>
</dbReference>
<name>C9QG64_VIBOR</name>
<dbReference type="PROSITE" id="PS00039">
    <property type="entry name" value="DEAD_ATP_HELICASE"/>
    <property type="match status" value="1"/>
</dbReference>
<dbReference type="InterPro" id="IPR027417">
    <property type="entry name" value="P-loop_NTPase"/>
</dbReference>
<dbReference type="InterPro" id="IPR001650">
    <property type="entry name" value="Helicase_C-like"/>
</dbReference>
<dbReference type="STRING" id="675816.VIA_001725"/>
<dbReference type="InterPro" id="IPR014014">
    <property type="entry name" value="RNA_helicase_DEAD_Q_motif"/>
</dbReference>
<protein>
    <submittedName>
        <fullName evidence="12">ATP-dependent RNA helicase</fullName>
    </submittedName>
    <submittedName>
        <fullName evidence="13">DEAD-box ATP dependent DNA helicase</fullName>
    </submittedName>
</protein>
<feature type="region of interest" description="Disordered" evidence="8">
    <location>
        <begin position="362"/>
        <end position="412"/>
    </location>
</feature>
<reference evidence="12 15" key="1">
    <citation type="submission" date="2009-10" db="EMBL/GenBank/DDBJ databases">
        <authorList>
            <consortium name="Los Alamos National Laboratory (LANL)"/>
            <consortium name="National Microbial Pathogen Data Resource (NMPDR)"/>
            <person name="Munk A.C."/>
            <person name="Chertkov O."/>
            <person name="Tapia R."/>
            <person name="Green L."/>
            <person name="Rogers Y."/>
            <person name="Detter J.C."/>
            <person name="Bruce D."/>
            <person name="Brettin T.S."/>
            <person name="Colwell R.R."/>
            <person name="Huq A."/>
            <person name="Grim C.J."/>
            <person name="Hasan N.A."/>
            <person name="Bartels D."/>
            <person name="Vonstein V."/>
        </authorList>
    </citation>
    <scope>NUCLEOTIDE SEQUENCE [LARGE SCALE GENOMIC DNA]</scope>
    <source>
        <strain evidence="12 15">CIP 102891</strain>
    </source>
</reference>
<feature type="domain" description="Helicase ATP-binding" evidence="9">
    <location>
        <begin position="31"/>
        <end position="199"/>
    </location>
</feature>
<dbReference type="InterPro" id="IPR050079">
    <property type="entry name" value="DEAD_box_RNA_helicase"/>
</dbReference>
<gene>
    <name evidence="12" type="ORF">VIA_001725</name>
    <name evidence="13" type="ORF">VIOR3934_07979</name>
</gene>
<feature type="short sequence motif" description="Q motif" evidence="6">
    <location>
        <begin position="1"/>
        <end position="28"/>
    </location>
</feature>
<dbReference type="PROSITE" id="PS51195">
    <property type="entry name" value="Q_MOTIF"/>
    <property type="match status" value="1"/>
</dbReference>
<proteinExistence type="inferred from homology"/>
<dbReference type="SUPFAM" id="SSF52540">
    <property type="entry name" value="P-loop containing nucleoside triphosphate hydrolases"/>
    <property type="match status" value="1"/>
</dbReference>
<evidence type="ECO:0000256" key="4">
    <source>
        <dbReference type="ARBA" id="ARBA00022840"/>
    </source>
</evidence>
<evidence type="ECO:0000256" key="7">
    <source>
        <dbReference type="RuleBase" id="RU000492"/>
    </source>
</evidence>
<dbReference type="PANTHER" id="PTHR47959:SF2">
    <property type="entry name" value="ATP-DEPENDENT RNA HELICASE DEAD BOX FAMILY"/>
    <property type="match status" value="1"/>
</dbReference>
<dbReference type="GO" id="GO:0016787">
    <property type="term" value="F:hydrolase activity"/>
    <property type="evidence" value="ECO:0007669"/>
    <property type="project" value="UniProtKB-KW"/>
</dbReference>
<dbReference type="PANTHER" id="PTHR47959">
    <property type="entry name" value="ATP-DEPENDENT RNA HELICASE RHLE-RELATED"/>
    <property type="match status" value="1"/>
</dbReference>
<keyword evidence="2 7" id="KW-0378">Hydrolase</keyword>
<keyword evidence="15" id="KW-1185">Reference proteome</keyword>
<keyword evidence="3 7" id="KW-0347">Helicase</keyword>
<dbReference type="GO" id="GO:0003676">
    <property type="term" value="F:nucleic acid binding"/>
    <property type="evidence" value="ECO:0007669"/>
    <property type="project" value="InterPro"/>
</dbReference>